<proteinExistence type="predicted"/>
<dbReference type="EMBL" id="CADCXU010029628">
    <property type="protein sequence ID" value="CAB0015848.1"/>
    <property type="molecule type" value="Genomic_DNA"/>
</dbReference>
<evidence type="ECO:0000313" key="1">
    <source>
        <dbReference type="EMBL" id="CAB0015848.1"/>
    </source>
</evidence>
<gene>
    <name evidence="1" type="ORF">NTEN_LOCUS20188</name>
</gene>
<accession>A0A6H5HHB9</accession>
<name>A0A6H5HHB9_9HEMI</name>
<reference evidence="1 2" key="1">
    <citation type="submission" date="2020-02" db="EMBL/GenBank/DDBJ databases">
        <authorList>
            <person name="Ferguson B K."/>
        </authorList>
    </citation>
    <scope>NUCLEOTIDE SEQUENCE [LARGE SCALE GENOMIC DNA]</scope>
</reference>
<evidence type="ECO:0000313" key="2">
    <source>
        <dbReference type="Proteomes" id="UP000479000"/>
    </source>
</evidence>
<organism evidence="1 2">
    <name type="scientific">Nesidiocoris tenuis</name>
    <dbReference type="NCBI Taxonomy" id="355587"/>
    <lineage>
        <taxon>Eukaryota</taxon>
        <taxon>Metazoa</taxon>
        <taxon>Ecdysozoa</taxon>
        <taxon>Arthropoda</taxon>
        <taxon>Hexapoda</taxon>
        <taxon>Insecta</taxon>
        <taxon>Pterygota</taxon>
        <taxon>Neoptera</taxon>
        <taxon>Paraneoptera</taxon>
        <taxon>Hemiptera</taxon>
        <taxon>Heteroptera</taxon>
        <taxon>Panheteroptera</taxon>
        <taxon>Cimicomorpha</taxon>
        <taxon>Miridae</taxon>
        <taxon>Dicyphina</taxon>
        <taxon>Nesidiocoris</taxon>
    </lineage>
</organism>
<dbReference type="OrthoDB" id="8815311at2759"/>
<sequence length="56" mass="6325">MRTGIDCLQIDQDDGLEQYISSITDGNEEDLEVLADLKDYEVYTSLNAKNQLKGEN</sequence>
<keyword evidence="2" id="KW-1185">Reference proteome</keyword>
<protein>
    <submittedName>
        <fullName evidence="1">Uncharacterized protein</fullName>
    </submittedName>
</protein>
<dbReference type="Proteomes" id="UP000479000">
    <property type="component" value="Unassembled WGS sequence"/>
</dbReference>
<dbReference type="AlphaFoldDB" id="A0A6H5HHB9"/>